<accession>A0A699KMV8</accession>
<gene>
    <name evidence="1" type="ORF">Tci_670643</name>
</gene>
<proteinExistence type="predicted"/>
<feature type="non-terminal residue" evidence="1">
    <location>
        <position position="1"/>
    </location>
</feature>
<dbReference type="AlphaFoldDB" id="A0A699KMV8"/>
<reference evidence="1" key="1">
    <citation type="journal article" date="2019" name="Sci. Rep.">
        <title>Draft genome of Tanacetum cinerariifolium, the natural source of mosquito coil.</title>
        <authorList>
            <person name="Yamashiro T."/>
            <person name="Shiraishi A."/>
            <person name="Satake H."/>
            <person name="Nakayama K."/>
        </authorList>
    </citation>
    <scope>NUCLEOTIDE SEQUENCE</scope>
</reference>
<comment type="caution">
    <text evidence="1">The sequence shown here is derived from an EMBL/GenBank/DDBJ whole genome shotgun (WGS) entry which is preliminary data.</text>
</comment>
<sequence>EPTSPLGDDSQCEACPIVPRVTSLATDEGSMQQQLNDLTNLCTRLQRQQTKIASKITAQDLEIASLKARIKMLEDKDGGVVEPSGDDAIIKGRSLETREEAGVDKSIERGSNDIEELVNVLTSLDAANILTSGGV</sequence>
<dbReference type="EMBL" id="BKCJ010527927">
    <property type="protein sequence ID" value="GFA98671.1"/>
    <property type="molecule type" value="Genomic_DNA"/>
</dbReference>
<name>A0A699KMV8_TANCI</name>
<evidence type="ECO:0000313" key="1">
    <source>
        <dbReference type="EMBL" id="GFA98671.1"/>
    </source>
</evidence>
<protein>
    <submittedName>
        <fullName evidence="1">Uncharacterized protein</fullName>
    </submittedName>
</protein>
<organism evidence="1">
    <name type="scientific">Tanacetum cinerariifolium</name>
    <name type="common">Dalmatian daisy</name>
    <name type="synonym">Chrysanthemum cinerariifolium</name>
    <dbReference type="NCBI Taxonomy" id="118510"/>
    <lineage>
        <taxon>Eukaryota</taxon>
        <taxon>Viridiplantae</taxon>
        <taxon>Streptophyta</taxon>
        <taxon>Embryophyta</taxon>
        <taxon>Tracheophyta</taxon>
        <taxon>Spermatophyta</taxon>
        <taxon>Magnoliopsida</taxon>
        <taxon>eudicotyledons</taxon>
        <taxon>Gunneridae</taxon>
        <taxon>Pentapetalae</taxon>
        <taxon>asterids</taxon>
        <taxon>campanulids</taxon>
        <taxon>Asterales</taxon>
        <taxon>Asteraceae</taxon>
        <taxon>Asteroideae</taxon>
        <taxon>Anthemideae</taxon>
        <taxon>Anthemidinae</taxon>
        <taxon>Tanacetum</taxon>
    </lineage>
</organism>